<dbReference type="Proteomes" id="UP001363151">
    <property type="component" value="Unassembled WGS sequence"/>
</dbReference>
<keyword evidence="8" id="KW-1185">Reference proteome</keyword>
<feature type="domain" description="Anoctamin transmembrane" evidence="6">
    <location>
        <begin position="250"/>
        <end position="755"/>
    </location>
</feature>
<name>A0ABR1FN13_AURAN</name>
<feature type="transmembrane region" description="Helical" evidence="5">
    <location>
        <begin position="397"/>
        <end position="421"/>
    </location>
</feature>
<comment type="subcellular location">
    <subcellularLocation>
        <location evidence="1">Membrane</location>
        <topology evidence="1">Multi-pass membrane protein</topology>
    </subcellularLocation>
</comment>
<evidence type="ECO:0000256" key="2">
    <source>
        <dbReference type="ARBA" id="ARBA00022692"/>
    </source>
</evidence>
<keyword evidence="4 5" id="KW-0472">Membrane</keyword>
<organism evidence="7 8">
    <name type="scientific">Aureococcus anophagefferens</name>
    <name type="common">Harmful bloom alga</name>
    <dbReference type="NCBI Taxonomy" id="44056"/>
    <lineage>
        <taxon>Eukaryota</taxon>
        <taxon>Sar</taxon>
        <taxon>Stramenopiles</taxon>
        <taxon>Ochrophyta</taxon>
        <taxon>Pelagophyceae</taxon>
        <taxon>Pelagomonadales</taxon>
        <taxon>Pelagomonadaceae</taxon>
        <taxon>Aureococcus</taxon>
    </lineage>
</organism>
<evidence type="ECO:0000256" key="4">
    <source>
        <dbReference type="ARBA" id="ARBA00023136"/>
    </source>
</evidence>
<keyword evidence="3 5" id="KW-1133">Transmembrane helix</keyword>
<evidence type="ECO:0000259" key="6">
    <source>
        <dbReference type="Pfam" id="PF04547"/>
    </source>
</evidence>
<evidence type="ECO:0000256" key="1">
    <source>
        <dbReference type="ARBA" id="ARBA00004141"/>
    </source>
</evidence>
<feature type="transmembrane region" description="Helical" evidence="5">
    <location>
        <begin position="322"/>
        <end position="342"/>
    </location>
</feature>
<evidence type="ECO:0000256" key="3">
    <source>
        <dbReference type="ARBA" id="ARBA00022989"/>
    </source>
</evidence>
<evidence type="ECO:0000256" key="5">
    <source>
        <dbReference type="SAM" id="Phobius"/>
    </source>
</evidence>
<gene>
    <name evidence="7" type="ORF">SO694_00100032</name>
</gene>
<proteinExistence type="predicted"/>
<protein>
    <submittedName>
        <fullName evidence="7">Intracellular chloride channel</fullName>
    </submittedName>
</protein>
<reference evidence="7 8" key="1">
    <citation type="submission" date="2024-03" db="EMBL/GenBank/DDBJ databases">
        <title>Aureococcus anophagefferens CCMP1851 and Kratosvirus quantuckense: Draft genome of a second virus-susceptible host strain in the model system.</title>
        <authorList>
            <person name="Chase E."/>
            <person name="Truchon A.R."/>
            <person name="Schepens W."/>
            <person name="Wilhelm S.W."/>
        </authorList>
    </citation>
    <scope>NUCLEOTIDE SEQUENCE [LARGE SCALE GENOMIC DNA]</scope>
    <source>
        <strain evidence="7 8">CCMP1851</strain>
    </source>
</reference>
<feature type="transmembrane region" description="Helical" evidence="5">
    <location>
        <begin position="447"/>
        <end position="468"/>
    </location>
</feature>
<dbReference type="InterPro" id="IPR007632">
    <property type="entry name" value="Anoctamin"/>
</dbReference>
<dbReference type="Pfam" id="PF04547">
    <property type="entry name" value="Anoctamin"/>
    <property type="match status" value="1"/>
</dbReference>
<evidence type="ECO:0000313" key="8">
    <source>
        <dbReference type="Proteomes" id="UP001363151"/>
    </source>
</evidence>
<feature type="transmembrane region" description="Helical" evidence="5">
    <location>
        <begin position="488"/>
        <end position="509"/>
    </location>
</feature>
<accession>A0ABR1FN13</accession>
<sequence length="801" mass="90427">MENHRYVHRDAKFTSYDLGQNWSWDWCLCFRVRPETEALAYDARTARFTLRYVVERLELAGLETKLFRSVDRGLIFVKIRATALRLKEEAARTEYGLKLEPREVVRRVERGYRDALGQYVWYPRRDGWTLPDVPGRVFNTAIVDSEGQSPFAYEAYAFGRYDRRADVQSAYATYLPSNSIFRGVDRLKLIKSIMEADGKNRGAQIKLGELLAKDALRAAYPLHNAGEVAALTDRWLTYATPPWRMPVDAIKDYYGEKIGTYFHFLGHYTTWLAIAAGRAELDRRFGGSPPNFGTLHLGHIDAAGVGIATYLALLFGRGSGGVLLPLYALFVNLWVTGFLESWKSAEATMAMRWGMSDFKTYEQNRPQFVGREIHSPVTGMPEVYFPRREQLVLRAKSYLVVAAALVALVGAFACVFAFQGYMTARPWAFQMDADQELYEATGRQPGAVMSEVLLAVVVIAACDGFIPVAERLTEYENHRTDSLFENHLIGKVFVFHFIASYAPFFYLALGRDFMPGATRDRKWGCSPGSDGCFRDVSSQLACIYLVRVVAHAWAEVWAPWFRKKLSLEGLARETGGRDADEYVDPTGPRPRKRQLSPVEEQFRKAEYHHLLGSFGDYAELVIQFGYTTLFVTAFPVCVELKQCAGFPLAPLFAFVNNFIEIRTDGFTLLHHTRRPWPTGASDIGIWMSFLEFMSNASAVTNAVLVAYTHDSFENLTTVTRLLLFACYEYALIGLKLTYQITVDDVPDHVVLQVARSDFLSRKIVSNERDEQKGAVDVDAVVETTVVHQSDPEMAGDGANLA</sequence>
<keyword evidence="2 5" id="KW-0812">Transmembrane</keyword>
<dbReference type="InterPro" id="IPR049452">
    <property type="entry name" value="Anoctamin_TM"/>
</dbReference>
<dbReference type="PANTHER" id="PTHR12308">
    <property type="entry name" value="ANOCTAMIN"/>
    <property type="match status" value="1"/>
</dbReference>
<evidence type="ECO:0000313" key="7">
    <source>
        <dbReference type="EMBL" id="KAK7233807.1"/>
    </source>
</evidence>
<dbReference type="EMBL" id="JBBJCI010000355">
    <property type="protein sequence ID" value="KAK7233807.1"/>
    <property type="molecule type" value="Genomic_DNA"/>
</dbReference>
<dbReference type="PANTHER" id="PTHR12308:SF73">
    <property type="entry name" value="ANOCTAMIN"/>
    <property type="match status" value="1"/>
</dbReference>
<comment type="caution">
    <text evidence="7">The sequence shown here is derived from an EMBL/GenBank/DDBJ whole genome shotgun (WGS) entry which is preliminary data.</text>
</comment>